<protein>
    <submittedName>
        <fullName evidence="1">Uncharacterized protein</fullName>
    </submittedName>
</protein>
<evidence type="ECO:0000313" key="2">
    <source>
        <dbReference type="Proteomes" id="UP000381378"/>
    </source>
</evidence>
<dbReference type="AlphaFoldDB" id="A0A5E7U1J6"/>
<name>A0A5E7U1J6_PSEFL</name>
<dbReference type="OrthoDB" id="9914332at2"/>
<reference evidence="1 2" key="1">
    <citation type="submission" date="2019-09" db="EMBL/GenBank/DDBJ databases">
        <authorList>
            <person name="Chandra G."/>
            <person name="Truman W A."/>
        </authorList>
    </citation>
    <scope>NUCLEOTIDE SEQUENCE [LARGE SCALE GENOMIC DNA]</scope>
    <source>
        <strain evidence="1">PS928</strain>
    </source>
</reference>
<gene>
    <name evidence="1" type="ORF">PS928_02974</name>
</gene>
<dbReference type="RefSeq" id="WP_150786580.1">
    <property type="nucleotide sequence ID" value="NZ_CABVJF010000010.1"/>
</dbReference>
<sequence>MNIFKEALLLSVESTRVWRASNALKYPDDARNLNCANALGNVAETILALPDDHELFTKLATVNEPGCECWSEQESRILSRWGFYGDAAPADFDPEFVTHLIECIDRTLASRAYSNLNDDFANNIRDQLHGDFIAGFIGHLWSCFDGKLTEDFIDELISEFAEEVVSRLADELTEEYEEKPVDDMDKIVGECLSQYADKINGEWAEDFIQTVPHKLFD</sequence>
<organism evidence="1 2">
    <name type="scientific">Pseudomonas fluorescens</name>
    <dbReference type="NCBI Taxonomy" id="294"/>
    <lineage>
        <taxon>Bacteria</taxon>
        <taxon>Pseudomonadati</taxon>
        <taxon>Pseudomonadota</taxon>
        <taxon>Gammaproteobacteria</taxon>
        <taxon>Pseudomonadales</taxon>
        <taxon>Pseudomonadaceae</taxon>
        <taxon>Pseudomonas</taxon>
    </lineage>
</organism>
<proteinExistence type="predicted"/>
<dbReference type="Proteomes" id="UP000381378">
    <property type="component" value="Unassembled WGS sequence"/>
</dbReference>
<evidence type="ECO:0000313" key="1">
    <source>
        <dbReference type="EMBL" id="VVQ05157.1"/>
    </source>
</evidence>
<dbReference type="EMBL" id="CABVJF010000010">
    <property type="protein sequence ID" value="VVQ05157.1"/>
    <property type="molecule type" value="Genomic_DNA"/>
</dbReference>
<accession>A0A5E7U1J6</accession>